<dbReference type="Proteomes" id="UP000034883">
    <property type="component" value="Chromosome"/>
</dbReference>
<dbReference type="OrthoDB" id="7593450at2"/>
<protein>
    <submittedName>
        <fullName evidence="1">Putative transmembrane protein</fullName>
    </submittedName>
</protein>
<dbReference type="STRING" id="927083.DB32_007281"/>
<accession>A0A0F6YLQ0</accession>
<dbReference type="Gene3D" id="1.20.58.320">
    <property type="entry name" value="TPR-like"/>
    <property type="match status" value="1"/>
</dbReference>
<name>A0A0F6YLQ0_9BACT</name>
<keyword evidence="1" id="KW-0812">Transmembrane</keyword>
<keyword evidence="2" id="KW-1185">Reference proteome</keyword>
<dbReference type="AlphaFoldDB" id="A0A0F6YLQ0"/>
<keyword evidence="1" id="KW-0472">Membrane</keyword>
<dbReference type="InterPro" id="IPR011990">
    <property type="entry name" value="TPR-like_helical_dom_sf"/>
</dbReference>
<dbReference type="KEGG" id="samy:DB32_007281"/>
<reference evidence="1 2" key="1">
    <citation type="submission" date="2015-03" db="EMBL/GenBank/DDBJ databases">
        <title>Genome assembly of Sandaracinus amylolyticus DSM 53668.</title>
        <authorList>
            <person name="Sharma G."/>
            <person name="Subramanian S."/>
        </authorList>
    </citation>
    <scope>NUCLEOTIDE SEQUENCE [LARGE SCALE GENOMIC DNA]</scope>
    <source>
        <strain evidence="1 2">DSM 53668</strain>
    </source>
</reference>
<evidence type="ECO:0000313" key="2">
    <source>
        <dbReference type="Proteomes" id="UP000034883"/>
    </source>
</evidence>
<sequence>MDERAREIVDFWFAPEQERRWFDGGPEFDRLVQSRFGALVDSAIRGELDAWARTPRERLALVILLDQLARNVHRGDARMYAGDRKAQALALDAFDRGLDRELAWIERVFLSMPLMHSEDLAMHERLAAILAALDAECPSDQRAMQAAHAEQGAKYIEVIRRFGRFPHRNAILGRVSTPEEEALVREWAAQGALPIEPKRG</sequence>
<organism evidence="1 2">
    <name type="scientific">Sandaracinus amylolyticus</name>
    <dbReference type="NCBI Taxonomy" id="927083"/>
    <lineage>
        <taxon>Bacteria</taxon>
        <taxon>Pseudomonadati</taxon>
        <taxon>Myxococcota</taxon>
        <taxon>Polyangia</taxon>
        <taxon>Polyangiales</taxon>
        <taxon>Sandaracinaceae</taxon>
        <taxon>Sandaracinus</taxon>
    </lineage>
</organism>
<dbReference type="RefSeq" id="WP_053237120.1">
    <property type="nucleotide sequence ID" value="NZ_CP011125.1"/>
</dbReference>
<dbReference type="Pfam" id="PF06041">
    <property type="entry name" value="DUF924"/>
    <property type="match status" value="1"/>
</dbReference>
<proteinExistence type="predicted"/>
<dbReference type="Gene3D" id="1.25.40.10">
    <property type="entry name" value="Tetratricopeptide repeat domain"/>
    <property type="match status" value="1"/>
</dbReference>
<dbReference type="InterPro" id="IPR010323">
    <property type="entry name" value="DUF924"/>
</dbReference>
<evidence type="ECO:0000313" key="1">
    <source>
        <dbReference type="EMBL" id="AKF10132.1"/>
    </source>
</evidence>
<gene>
    <name evidence="1" type="ORF">DB32_007281</name>
</gene>
<dbReference type="EMBL" id="CP011125">
    <property type="protein sequence ID" value="AKF10132.1"/>
    <property type="molecule type" value="Genomic_DNA"/>
</dbReference>
<dbReference type="SUPFAM" id="SSF48452">
    <property type="entry name" value="TPR-like"/>
    <property type="match status" value="1"/>
</dbReference>